<evidence type="ECO:0000256" key="3">
    <source>
        <dbReference type="HAMAP-Rule" id="MF_00063"/>
    </source>
</evidence>
<organism evidence="4 5">
    <name type="scientific">Octadecabacter temperatus</name>
    <dbReference type="NCBI Taxonomy" id="1458307"/>
    <lineage>
        <taxon>Bacteria</taxon>
        <taxon>Pseudomonadati</taxon>
        <taxon>Pseudomonadota</taxon>
        <taxon>Alphaproteobacteria</taxon>
        <taxon>Rhodobacterales</taxon>
        <taxon>Roseobacteraceae</taxon>
        <taxon>Octadecabacter</taxon>
    </lineage>
</organism>
<dbReference type="GO" id="GO:0070814">
    <property type="term" value="P:hydrogen sulfide biosynthetic process"/>
    <property type="evidence" value="ECO:0007669"/>
    <property type="project" value="UniProtKB-UniRule"/>
</dbReference>
<comment type="pathway">
    <text evidence="3">Sulfur metabolism; hydrogen sulfide biosynthesis; sulfite from sulfate: step 3/3.</text>
</comment>
<accession>A0A0K0Y302</accession>
<proteinExistence type="inferred from homology"/>
<dbReference type="OrthoDB" id="9794018at2"/>
<dbReference type="InterPro" id="IPR002500">
    <property type="entry name" value="PAPS_reduct_dom"/>
</dbReference>
<dbReference type="NCBIfam" id="NF002537">
    <property type="entry name" value="PRK02090.1"/>
    <property type="match status" value="1"/>
</dbReference>
<comment type="subcellular location">
    <subcellularLocation>
        <location evidence="3">Cytoplasm</location>
    </subcellularLocation>
</comment>
<dbReference type="Pfam" id="PF01507">
    <property type="entry name" value="PAPS_reduct"/>
    <property type="match status" value="1"/>
</dbReference>
<dbReference type="EMBL" id="CP012160">
    <property type="protein sequence ID" value="AKS45237.1"/>
    <property type="molecule type" value="Genomic_DNA"/>
</dbReference>
<dbReference type="PANTHER" id="PTHR46509">
    <property type="entry name" value="PHOSPHOADENOSINE PHOSPHOSULFATE REDUCTASE"/>
    <property type="match status" value="1"/>
</dbReference>
<protein>
    <recommendedName>
        <fullName evidence="3">Phosphoadenosine 5'-phosphosulfate reductase</fullName>
        <shortName evidence="3">PAPS reductase</shortName>
        <ecNumber evidence="3">1.8.4.8</ecNumber>
    </recommendedName>
    <alternativeName>
        <fullName evidence="3">3'-phosphoadenylylsulfate reductase</fullName>
    </alternativeName>
    <alternativeName>
        <fullName evidence="3">PAPS reductase, thioredoxin dependent</fullName>
    </alternativeName>
    <alternativeName>
        <fullName evidence="3">PAPS sulfotransferase</fullName>
    </alternativeName>
    <alternativeName>
        <fullName evidence="3">PAdoPS reductase</fullName>
    </alternativeName>
</protein>
<name>A0A0K0Y302_9RHOB</name>
<sequence length="246" mass="28613">MATQTAQKSVSETVAQGPKVFSAANEWLEHQPAETRIEWALENLPRDHVLSSSFGIQSAVMLHMMTQQMADIPVLLFDTGYLFPETYRFVDEMTERLNLNLHVFRSEMSTAWQEARFGQLWDQGEDGLKKYNKINKVEPMQRAMSSVGAGTWYSGLRRVQADSRAERKILEFQHGRVKFHPIVDWTNRDIHMYLKEHDLPYHPLWEEGYVSVGDTHTTSKFEDGMREQDTRFFGQNRECGLHLEQS</sequence>
<evidence type="ECO:0000313" key="5">
    <source>
        <dbReference type="Proteomes" id="UP000067444"/>
    </source>
</evidence>
<dbReference type="PIRSF" id="PIRSF000857">
    <property type="entry name" value="PAPS_reductase"/>
    <property type="match status" value="1"/>
</dbReference>
<dbReference type="KEGG" id="otm:OSB_06760"/>
<feature type="active site" description="Nucleophile; cysteine thiosulfonate intermediate" evidence="3">
    <location>
        <position position="239"/>
    </location>
</feature>
<dbReference type="GO" id="GO:0019379">
    <property type="term" value="P:sulfate assimilation, phosphoadenylyl sulfate reduction by phosphoadenylyl-sulfate reductase (thioredoxin)"/>
    <property type="evidence" value="ECO:0007669"/>
    <property type="project" value="UniProtKB-UniRule"/>
</dbReference>
<keyword evidence="2 3" id="KW-0560">Oxidoreductase</keyword>
<dbReference type="NCBIfam" id="TIGR00434">
    <property type="entry name" value="cysH"/>
    <property type="match status" value="1"/>
</dbReference>
<evidence type="ECO:0000256" key="1">
    <source>
        <dbReference type="ARBA" id="ARBA00009732"/>
    </source>
</evidence>
<keyword evidence="3" id="KW-0963">Cytoplasm</keyword>
<evidence type="ECO:0000313" key="4">
    <source>
        <dbReference type="EMBL" id="AKS45237.1"/>
    </source>
</evidence>
<dbReference type="AlphaFoldDB" id="A0A0K0Y302"/>
<dbReference type="SUPFAM" id="SSF52402">
    <property type="entry name" value="Adenine nucleotide alpha hydrolases-like"/>
    <property type="match status" value="1"/>
</dbReference>
<dbReference type="InterPro" id="IPR011800">
    <property type="entry name" value="PAPS_reductase_CysH"/>
</dbReference>
<dbReference type="EC" id="1.8.4.8" evidence="3"/>
<dbReference type="UniPathway" id="UPA00140">
    <property type="reaction ID" value="UER00206"/>
</dbReference>
<dbReference type="STRING" id="1458307.OSB_06760"/>
<comment type="similarity">
    <text evidence="1 3">Belongs to the PAPS reductase family. CysH subfamily.</text>
</comment>
<dbReference type="NCBIfam" id="TIGR02057">
    <property type="entry name" value="PAPS_reductase"/>
    <property type="match status" value="1"/>
</dbReference>
<dbReference type="GO" id="GO:0004604">
    <property type="term" value="F:phosphoadenylyl-sulfate reductase (thioredoxin) activity"/>
    <property type="evidence" value="ECO:0007669"/>
    <property type="project" value="UniProtKB-UniRule"/>
</dbReference>
<gene>
    <name evidence="4" type="primary">cysH_1</name>
    <name evidence="3" type="synonym">cysH</name>
    <name evidence="4" type="ORF">OSB_06760</name>
</gene>
<evidence type="ECO:0000256" key="2">
    <source>
        <dbReference type="ARBA" id="ARBA00023002"/>
    </source>
</evidence>
<dbReference type="PANTHER" id="PTHR46509:SF1">
    <property type="entry name" value="PHOSPHOADENOSINE PHOSPHOSULFATE REDUCTASE"/>
    <property type="match status" value="1"/>
</dbReference>
<dbReference type="CDD" id="cd23945">
    <property type="entry name" value="PAPS_reductase"/>
    <property type="match status" value="1"/>
</dbReference>
<dbReference type="InterPro" id="IPR014729">
    <property type="entry name" value="Rossmann-like_a/b/a_fold"/>
</dbReference>
<dbReference type="RefSeq" id="WP_049833651.1">
    <property type="nucleotide sequence ID" value="NZ_CP012160.1"/>
</dbReference>
<dbReference type="PATRIC" id="fig|1458307.3.peg.684"/>
<comment type="function">
    <text evidence="3">Catalyzes the formation of sulfite from phosphoadenosine 5'-phosphosulfate (PAPS) using thioredoxin as an electron donor.</text>
</comment>
<keyword evidence="5" id="KW-1185">Reference proteome</keyword>
<dbReference type="HAMAP" id="MF_00063">
    <property type="entry name" value="CysH"/>
    <property type="match status" value="1"/>
</dbReference>
<dbReference type="Proteomes" id="UP000067444">
    <property type="component" value="Chromosome"/>
</dbReference>
<reference evidence="4 5" key="1">
    <citation type="journal article" date="2015" name="Genome Announc.">
        <title>Closed Genome Sequence of Octadecabacter temperatus SB1, the First Mesophilic Species of the Genus Octadecabacter.</title>
        <authorList>
            <person name="Voget S."/>
            <person name="Billerbeck S."/>
            <person name="Simon M."/>
            <person name="Daniel R."/>
        </authorList>
    </citation>
    <scope>NUCLEOTIDE SEQUENCE [LARGE SCALE GENOMIC DNA]</scope>
    <source>
        <strain evidence="4 5">SB1</strain>
    </source>
</reference>
<dbReference type="GO" id="GO:0005737">
    <property type="term" value="C:cytoplasm"/>
    <property type="evidence" value="ECO:0007669"/>
    <property type="project" value="UniProtKB-SubCell"/>
</dbReference>
<comment type="caution">
    <text evidence="3">Lacks conserved residue(s) required for the propagation of feature annotation.</text>
</comment>
<dbReference type="Gene3D" id="3.40.50.620">
    <property type="entry name" value="HUPs"/>
    <property type="match status" value="1"/>
</dbReference>
<dbReference type="InterPro" id="IPR004511">
    <property type="entry name" value="PAPS/APS_Rdtase"/>
</dbReference>
<comment type="catalytic activity">
    <reaction evidence="3">
        <text>[thioredoxin]-disulfide + sulfite + adenosine 3',5'-bisphosphate + 2 H(+) = [thioredoxin]-dithiol + 3'-phosphoadenylyl sulfate</text>
        <dbReference type="Rhea" id="RHEA:11724"/>
        <dbReference type="Rhea" id="RHEA-COMP:10698"/>
        <dbReference type="Rhea" id="RHEA-COMP:10700"/>
        <dbReference type="ChEBI" id="CHEBI:15378"/>
        <dbReference type="ChEBI" id="CHEBI:17359"/>
        <dbReference type="ChEBI" id="CHEBI:29950"/>
        <dbReference type="ChEBI" id="CHEBI:50058"/>
        <dbReference type="ChEBI" id="CHEBI:58339"/>
        <dbReference type="ChEBI" id="CHEBI:58343"/>
        <dbReference type="EC" id="1.8.4.8"/>
    </reaction>
</comment>